<dbReference type="KEGG" id="tvl:FAZ95_30265"/>
<dbReference type="Pfam" id="PF02152">
    <property type="entry name" value="FolB"/>
    <property type="match status" value="1"/>
</dbReference>
<dbReference type="GO" id="GO:0004150">
    <property type="term" value="F:dihydroneopterin aldolase activity"/>
    <property type="evidence" value="ECO:0007669"/>
    <property type="project" value="InterPro"/>
</dbReference>
<protein>
    <submittedName>
        <fullName evidence="2">Dihydroneopterin aldolase</fullName>
    </submittedName>
</protein>
<dbReference type="Gene3D" id="3.30.1130.10">
    <property type="match status" value="1"/>
</dbReference>
<dbReference type="AlphaFoldDB" id="A0A4P8IY58"/>
<dbReference type="GO" id="GO:0006760">
    <property type="term" value="P:folic acid-containing compound metabolic process"/>
    <property type="evidence" value="ECO:0007669"/>
    <property type="project" value="InterPro"/>
</dbReference>
<gene>
    <name evidence="2" type="ORF">FAZ95_30265</name>
</gene>
<evidence type="ECO:0000313" key="3">
    <source>
        <dbReference type="Proteomes" id="UP000298656"/>
    </source>
</evidence>
<name>A0A4P8IY58_9BURK</name>
<dbReference type="SMART" id="SM00905">
    <property type="entry name" value="FolB"/>
    <property type="match status" value="1"/>
</dbReference>
<evidence type="ECO:0000313" key="2">
    <source>
        <dbReference type="EMBL" id="QCP53347.1"/>
    </source>
</evidence>
<dbReference type="SUPFAM" id="SSF55620">
    <property type="entry name" value="Tetrahydrobiopterin biosynthesis enzymes-like"/>
    <property type="match status" value="1"/>
</dbReference>
<proteinExistence type="predicted"/>
<organism evidence="2 3">
    <name type="scientific">Trinickia violacea</name>
    <dbReference type="NCBI Taxonomy" id="2571746"/>
    <lineage>
        <taxon>Bacteria</taxon>
        <taxon>Pseudomonadati</taxon>
        <taxon>Pseudomonadota</taxon>
        <taxon>Betaproteobacteria</taxon>
        <taxon>Burkholderiales</taxon>
        <taxon>Burkholderiaceae</taxon>
        <taxon>Trinickia</taxon>
    </lineage>
</organism>
<feature type="domain" description="Dihydroneopterin aldolase/epimerase" evidence="1">
    <location>
        <begin position="97"/>
        <end position="205"/>
    </location>
</feature>
<reference evidence="2 3" key="1">
    <citation type="submission" date="2019-05" db="EMBL/GenBank/DDBJ databases">
        <title>Burkholderia sp. DHOD12, isolated from subtropical forest soil.</title>
        <authorList>
            <person name="Gao Z.-H."/>
            <person name="Qiu L.-H."/>
        </authorList>
    </citation>
    <scope>NUCLEOTIDE SEQUENCE [LARGE SCALE GENOMIC DNA]</scope>
    <source>
        <strain evidence="2 3">DHOD12</strain>
    </source>
</reference>
<dbReference type="Proteomes" id="UP000298656">
    <property type="component" value="Chromosome 2"/>
</dbReference>
<dbReference type="InterPro" id="IPR006157">
    <property type="entry name" value="FolB_dom"/>
</dbReference>
<keyword evidence="3" id="KW-1185">Reference proteome</keyword>
<dbReference type="OrthoDB" id="9025968at2"/>
<sequence>MSARLASAHVGTRAVRAKPFLQGVDRADPHWKQRVRDRRATQLRRLFLPHPARRRRAADVVKPREPFVPLAERPLLDRASPLAHDEQAPRRGRGWRVFIDELVVPTRIGIHPHEHAAPQPIVIDASLTYRCVPSETGGWIDYERYCERIAAFLAAKPHTRLLEMLAVEMALLSFREWPALDALTLALHKPKIRPGTKRIGVELEWTRADYDAWSRAQIAADAMAAT</sequence>
<dbReference type="InterPro" id="IPR043133">
    <property type="entry name" value="GTP-CH-I_C/QueF"/>
</dbReference>
<evidence type="ECO:0000259" key="1">
    <source>
        <dbReference type="SMART" id="SM00905"/>
    </source>
</evidence>
<dbReference type="EMBL" id="CP040078">
    <property type="protein sequence ID" value="QCP53347.1"/>
    <property type="molecule type" value="Genomic_DNA"/>
</dbReference>
<accession>A0A4P8IY58</accession>